<evidence type="ECO:0000313" key="2">
    <source>
        <dbReference type="EMBL" id="GEV37217.1"/>
    </source>
</evidence>
<dbReference type="InterPro" id="IPR043502">
    <property type="entry name" value="DNA/RNA_pol_sf"/>
</dbReference>
<proteinExistence type="predicted"/>
<comment type="caution">
    <text evidence="2">The sequence shown here is derived from an EMBL/GenBank/DDBJ whole genome shotgun (WGS) entry which is preliminary data.</text>
</comment>
<reference evidence="2" key="1">
    <citation type="journal article" date="2019" name="Sci. Rep.">
        <title>Draft genome of Tanacetum cinerariifolium, the natural source of mosquito coil.</title>
        <authorList>
            <person name="Yamashiro T."/>
            <person name="Shiraishi A."/>
            <person name="Satake H."/>
            <person name="Nakayama K."/>
        </authorList>
    </citation>
    <scope>NUCLEOTIDE SEQUENCE</scope>
</reference>
<feature type="region of interest" description="Disordered" evidence="1">
    <location>
        <begin position="1"/>
        <end position="32"/>
    </location>
</feature>
<name>A0A699GNG4_TANCI</name>
<dbReference type="EMBL" id="BKCJ010021658">
    <property type="protein sequence ID" value="GEV37217.1"/>
    <property type="molecule type" value="Genomic_DNA"/>
</dbReference>
<dbReference type="InterPro" id="IPR032567">
    <property type="entry name" value="RTL1-rel"/>
</dbReference>
<dbReference type="AlphaFoldDB" id="A0A699GNG4"/>
<sequence length="764" mass="86699">MAASTEAPIAEFASAPTPLSPPPSSLSPWSSPLPQIPSSPLLLPSPPTHTSPTYADAPLGYRAAMIQSRATSLPPIPSPPFLLPSADRRSDILETNVPFQKRLCLTALGSRVDYGFINTVDASIQASESRVMTAVEEVIKRVTDLATIQRQDAHELHMRDEDAQDDQALLRAQISILTRERRYFLSMAFSYEREVVISRQAWSRSKDKSTALEASIRTLEAQKIPPKKTTTTPMTDATTKALIAQGVADALANFKAHRSSGNGDDSHDSGSGRRTERAARECTYSDFLKCQPLNFKGTKGVVGLTQWFEKMEYCSDVVKFPRQDRCHDATYGMTWKTLRRMMTDKMFPEEYDEVEKYVGRFPDIIQSSVMTSKPKTMQDAIEFATELMDQKIYTFADGQVENKRKLDNNSKNNQTQQQPFKRQNVARAYIVGPGEKKESFVSTAFSSLIDIVPTTLDHDYDVELADEKIIRVNTIIRGCTLDFLNHSFNIDLIPIELGSFDIIIRVDWLVKYHAVIVCDEKIVRIPFVNEILIVYGDGSNNGHESRLNIIWCQKTQMYFLKGYNVFLVHITTKKAKDTSNEKRLKDIPIVRDFPEAPYRLASFERKELSNQLQKLSDKDFIRPSSSTWGDPVLFVKKNDGSFQMCIDYQELNKPTVKNRHLLLRIDDFIRSTSRSKQEHEDNLKLILELLKKEELYAKFFLSVIPKVQFLGHVIDNKGIHVDPAKIESIKDWASPKTPTEIRQFLGLVVTIEDSLKHSQRSPSQ</sequence>
<evidence type="ECO:0000256" key="1">
    <source>
        <dbReference type="SAM" id="MobiDB-lite"/>
    </source>
</evidence>
<dbReference type="GO" id="GO:0003964">
    <property type="term" value="F:RNA-directed DNA polymerase activity"/>
    <property type="evidence" value="ECO:0007669"/>
    <property type="project" value="UniProtKB-KW"/>
</dbReference>
<feature type="region of interest" description="Disordered" evidence="1">
    <location>
        <begin position="37"/>
        <end position="56"/>
    </location>
</feature>
<dbReference type="Gene3D" id="2.40.70.10">
    <property type="entry name" value="Acid Proteases"/>
    <property type="match status" value="1"/>
</dbReference>
<keyword evidence="2" id="KW-0548">Nucleotidyltransferase</keyword>
<feature type="compositionally biased region" description="Basic and acidic residues" evidence="1">
    <location>
        <begin position="264"/>
        <end position="276"/>
    </location>
</feature>
<dbReference type="InterPro" id="IPR043128">
    <property type="entry name" value="Rev_trsase/Diguanyl_cyclase"/>
</dbReference>
<dbReference type="InterPro" id="IPR021109">
    <property type="entry name" value="Peptidase_aspartic_dom_sf"/>
</dbReference>
<dbReference type="PANTHER" id="PTHR15503">
    <property type="entry name" value="LDOC1 RELATED"/>
    <property type="match status" value="1"/>
</dbReference>
<keyword evidence="2" id="KW-0808">Transferase</keyword>
<dbReference type="Pfam" id="PF08284">
    <property type="entry name" value="RVP_2"/>
    <property type="match status" value="1"/>
</dbReference>
<dbReference type="PANTHER" id="PTHR15503:SF45">
    <property type="entry name" value="RNA-DIRECTED DNA POLYMERASE HOMOLOG"/>
    <property type="match status" value="1"/>
</dbReference>
<feature type="region of interest" description="Disordered" evidence="1">
    <location>
        <begin position="256"/>
        <end position="276"/>
    </location>
</feature>
<dbReference type="CDD" id="cd00303">
    <property type="entry name" value="retropepsin_like"/>
    <property type="match status" value="1"/>
</dbReference>
<accession>A0A699GNG4</accession>
<dbReference type="SUPFAM" id="SSF56672">
    <property type="entry name" value="DNA/RNA polymerases"/>
    <property type="match status" value="1"/>
</dbReference>
<organism evidence="2">
    <name type="scientific">Tanacetum cinerariifolium</name>
    <name type="common">Dalmatian daisy</name>
    <name type="synonym">Chrysanthemum cinerariifolium</name>
    <dbReference type="NCBI Taxonomy" id="118510"/>
    <lineage>
        <taxon>Eukaryota</taxon>
        <taxon>Viridiplantae</taxon>
        <taxon>Streptophyta</taxon>
        <taxon>Embryophyta</taxon>
        <taxon>Tracheophyta</taxon>
        <taxon>Spermatophyta</taxon>
        <taxon>Magnoliopsida</taxon>
        <taxon>eudicotyledons</taxon>
        <taxon>Gunneridae</taxon>
        <taxon>Pentapetalae</taxon>
        <taxon>asterids</taxon>
        <taxon>campanulids</taxon>
        <taxon>Asterales</taxon>
        <taxon>Asteraceae</taxon>
        <taxon>Asteroideae</taxon>
        <taxon>Anthemideae</taxon>
        <taxon>Anthemidinae</taxon>
        <taxon>Tanacetum</taxon>
    </lineage>
</organism>
<dbReference type="Gene3D" id="3.10.10.10">
    <property type="entry name" value="HIV Type 1 Reverse Transcriptase, subunit A, domain 1"/>
    <property type="match status" value="1"/>
</dbReference>
<gene>
    <name evidence="2" type="ORF">Tci_109194</name>
</gene>
<dbReference type="Gene3D" id="3.30.70.270">
    <property type="match status" value="1"/>
</dbReference>
<keyword evidence="2" id="KW-0695">RNA-directed DNA polymerase</keyword>
<protein>
    <submittedName>
        <fullName evidence="2">Putative reverse transcriptase domain-containing protein</fullName>
    </submittedName>
</protein>